<evidence type="ECO:0000313" key="2">
    <source>
        <dbReference type="Proteomes" id="UP001057402"/>
    </source>
</evidence>
<keyword evidence="2" id="KW-1185">Reference proteome</keyword>
<name>A0ACB9SB78_9MYRT</name>
<reference evidence="2" key="1">
    <citation type="journal article" date="2023" name="Front. Plant Sci.">
        <title>Chromosomal-level genome assembly of Melastoma candidum provides insights into trichome evolution.</title>
        <authorList>
            <person name="Zhong Y."/>
            <person name="Wu W."/>
            <person name="Sun C."/>
            <person name="Zou P."/>
            <person name="Liu Y."/>
            <person name="Dai S."/>
            <person name="Zhou R."/>
        </authorList>
    </citation>
    <scope>NUCLEOTIDE SEQUENCE [LARGE SCALE GENOMIC DNA]</scope>
</reference>
<comment type="caution">
    <text evidence="1">The sequence shown here is derived from an EMBL/GenBank/DDBJ whole genome shotgun (WGS) entry which is preliminary data.</text>
</comment>
<organism evidence="1 2">
    <name type="scientific">Melastoma candidum</name>
    <dbReference type="NCBI Taxonomy" id="119954"/>
    <lineage>
        <taxon>Eukaryota</taxon>
        <taxon>Viridiplantae</taxon>
        <taxon>Streptophyta</taxon>
        <taxon>Embryophyta</taxon>
        <taxon>Tracheophyta</taxon>
        <taxon>Spermatophyta</taxon>
        <taxon>Magnoliopsida</taxon>
        <taxon>eudicotyledons</taxon>
        <taxon>Gunneridae</taxon>
        <taxon>Pentapetalae</taxon>
        <taxon>rosids</taxon>
        <taxon>malvids</taxon>
        <taxon>Myrtales</taxon>
        <taxon>Melastomataceae</taxon>
        <taxon>Melastomatoideae</taxon>
        <taxon>Melastomateae</taxon>
        <taxon>Melastoma</taxon>
    </lineage>
</organism>
<sequence>MDWKDGGKALNPSPRHHLVSWIYGTFKSTEASISEYMKKWIIRRDKGGSFVFPRLSTFWTNTRSRMFGSTKVPSSTPFIDSFSSPMVYSFGKGEGKIGVDNGGGGGGHWSFGVEETRWDCMFHNLKPT</sequence>
<protein>
    <submittedName>
        <fullName evidence="1">Uncharacterized protein</fullName>
    </submittedName>
</protein>
<dbReference type="EMBL" id="CM042881">
    <property type="protein sequence ID" value="KAI4387079.1"/>
    <property type="molecule type" value="Genomic_DNA"/>
</dbReference>
<dbReference type="Proteomes" id="UP001057402">
    <property type="component" value="Chromosome 2"/>
</dbReference>
<gene>
    <name evidence="1" type="ORF">MLD38_004939</name>
</gene>
<evidence type="ECO:0000313" key="1">
    <source>
        <dbReference type="EMBL" id="KAI4387079.1"/>
    </source>
</evidence>
<proteinExistence type="predicted"/>
<accession>A0ACB9SB78</accession>